<dbReference type="GO" id="GO:0006355">
    <property type="term" value="P:regulation of DNA-templated transcription"/>
    <property type="evidence" value="ECO:0007669"/>
    <property type="project" value="InterPro"/>
</dbReference>
<dbReference type="InterPro" id="IPR005684">
    <property type="entry name" value="IHF_alpha"/>
</dbReference>
<keyword evidence="4" id="KW-0238">DNA-binding</keyword>
<organism evidence="7">
    <name type="scientific">marine metagenome</name>
    <dbReference type="NCBI Taxonomy" id="408172"/>
    <lineage>
        <taxon>unclassified sequences</taxon>
        <taxon>metagenomes</taxon>
        <taxon>ecological metagenomes</taxon>
    </lineage>
</organism>
<evidence type="ECO:0000256" key="1">
    <source>
        <dbReference type="ARBA" id="ARBA00018329"/>
    </source>
</evidence>
<dbReference type="GO" id="GO:0009893">
    <property type="term" value="P:positive regulation of metabolic process"/>
    <property type="evidence" value="ECO:0007669"/>
    <property type="project" value="UniProtKB-ARBA"/>
</dbReference>
<keyword evidence="6" id="KW-0233">DNA recombination</keyword>
<dbReference type="GO" id="GO:0006310">
    <property type="term" value="P:DNA recombination"/>
    <property type="evidence" value="ECO:0007669"/>
    <property type="project" value="UniProtKB-KW"/>
</dbReference>
<evidence type="ECO:0000256" key="3">
    <source>
        <dbReference type="ARBA" id="ARBA00023015"/>
    </source>
</evidence>
<proteinExistence type="predicted"/>
<dbReference type="CDD" id="cd13835">
    <property type="entry name" value="IHF_A"/>
    <property type="match status" value="1"/>
</dbReference>
<reference evidence="7" key="1">
    <citation type="submission" date="2018-05" db="EMBL/GenBank/DDBJ databases">
        <authorList>
            <person name="Lanie J.A."/>
            <person name="Ng W.-L."/>
            <person name="Kazmierczak K.M."/>
            <person name="Andrzejewski T.M."/>
            <person name="Davidsen T.M."/>
            <person name="Wayne K.J."/>
            <person name="Tettelin H."/>
            <person name="Glass J.I."/>
            <person name="Rusch D."/>
            <person name="Podicherti R."/>
            <person name="Tsui H.-C.T."/>
            <person name="Winkler M.E."/>
        </authorList>
    </citation>
    <scope>NUCLEOTIDE SEQUENCE</scope>
</reference>
<dbReference type="EMBL" id="UINC01122254">
    <property type="protein sequence ID" value="SVC97953.1"/>
    <property type="molecule type" value="Genomic_DNA"/>
</dbReference>
<keyword evidence="2" id="KW-0810">Translation regulation</keyword>
<dbReference type="SUPFAM" id="SSF47729">
    <property type="entry name" value="IHF-like DNA-binding proteins"/>
    <property type="match status" value="1"/>
</dbReference>
<dbReference type="InterPro" id="IPR000119">
    <property type="entry name" value="Hist_DNA-bd"/>
</dbReference>
<dbReference type="SMART" id="SM00411">
    <property type="entry name" value="BHL"/>
    <property type="match status" value="1"/>
</dbReference>
<dbReference type="InterPro" id="IPR010992">
    <property type="entry name" value="IHF-like_DNA-bd_dom_sf"/>
</dbReference>
<dbReference type="GO" id="GO:0003677">
    <property type="term" value="F:DNA binding"/>
    <property type="evidence" value="ECO:0007669"/>
    <property type="project" value="UniProtKB-KW"/>
</dbReference>
<dbReference type="PRINTS" id="PR01727">
    <property type="entry name" value="DNABINDINGHU"/>
</dbReference>
<dbReference type="PROSITE" id="PS00045">
    <property type="entry name" value="HISTONE_LIKE"/>
    <property type="match status" value="1"/>
</dbReference>
<dbReference type="GO" id="GO:0030527">
    <property type="term" value="F:structural constituent of chromatin"/>
    <property type="evidence" value="ECO:0007669"/>
    <property type="project" value="InterPro"/>
</dbReference>
<dbReference type="Pfam" id="PF00216">
    <property type="entry name" value="Bac_DNA_binding"/>
    <property type="match status" value="1"/>
</dbReference>
<sequence length="97" mass="11491">MRINLTKKEIINSIYMQIGFSKKISENLLEDVFQIILKNIISEKKVKIAKFGTFILHKKNERVGRNPKTKEEKIISERNVILFRPSKDLKQYINKND</sequence>
<dbReference type="PANTHER" id="PTHR33175">
    <property type="entry name" value="DNA-BINDING PROTEIN HU"/>
    <property type="match status" value="1"/>
</dbReference>
<name>A0A382RJR9_9ZZZZ</name>
<dbReference type="GO" id="GO:0006417">
    <property type="term" value="P:regulation of translation"/>
    <property type="evidence" value="ECO:0007669"/>
    <property type="project" value="UniProtKB-KW"/>
</dbReference>
<dbReference type="AlphaFoldDB" id="A0A382RJR9"/>
<evidence type="ECO:0000256" key="6">
    <source>
        <dbReference type="ARBA" id="ARBA00023172"/>
    </source>
</evidence>
<accession>A0A382RJR9</accession>
<keyword evidence="3" id="KW-0805">Transcription regulation</keyword>
<evidence type="ECO:0000256" key="2">
    <source>
        <dbReference type="ARBA" id="ARBA00022845"/>
    </source>
</evidence>
<dbReference type="InterPro" id="IPR020816">
    <property type="entry name" value="Histone-like_DNA-bd_CS"/>
</dbReference>
<dbReference type="GO" id="GO:0005829">
    <property type="term" value="C:cytosol"/>
    <property type="evidence" value="ECO:0007669"/>
    <property type="project" value="TreeGrafter"/>
</dbReference>
<keyword evidence="5" id="KW-0804">Transcription</keyword>
<protein>
    <recommendedName>
        <fullName evidence="1">Integration host factor subunit alpha</fullName>
    </recommendedName>
</protein>
<evidence type="ECO:0000313" key="7">
    <source>
        <dbReference type="EMBL" id="SVC97953.1"/>
    </source>
</evidence>
<gene>
    <name evidence="7" type="ORF">METZ01_LOCUS350807</name>
</gene>
<dbReference type="Gene3D" id="4.10.520.10">
    <property type="entry name" value="IHF-like DNA-binding proteins"/>
    <property type="match status" value="1"/>
</dbReference>
<evidence type="ECO:0000256" key="5">
    <source>
        <dbReference type="ARBA" id="ARBA00023163"/>
    </source>
</evidence>
<dbReference type="PANTHER" id="PTHR33175:SF2">
    <property type="entry name" value="INTEGRATION HOST FACTOR SUBUNIT ALPHA"/>
    <property type="match status" value="1"/>
</dbReference>
<evidence type="ECO:0000256" key="4">
    <source>
        <dbReference type="ARBA" id="ARBA00023125"/>
    </source>
</evidence>